<evidence type="ECO:0000313" key="2">
    <source>
        <dbReference type="EMBL" id="RRT75153.1"/>
    </source>
</evidence>
<proteinExistence type="inferred from homology"/>
<dbReference type="InterPro" id="IPR040125">
    <property type="entry name" value="Squalene_monox"/>
</dbReference>
<sequence length="130" mass="14012">QRVLICMVRETGRRRWRQYTHWKSSLLQSYHSSSSSGSTDAGGRSRRPLEGAVAVGFGGADVIVVGAGVTGSALAYALGKGKINWNRDVQSGFMILIGQDGRRVLVIERNLAEPDRVVGELLQPGGCLKS</sequence>
<dbReference type="AlphaFoldDB" id="A0A427AFY1"/>
<keyword evidence="1" id="KW-0560">Oxidoreductase</keyword>
<dbReference type="UniPathway" id="UPA00767">
    <property type="reaction ID" value="UER00752"/>
</dbReference>
<keyword evidence="1" id="KW-0274">FAD</keyword>
<name>A0A427AFY1_ENSVE</name>
<dbReference type="Proteomes" id="UP000287651">
    <property type="component" value="Unassembled WGS sequence"/>
</dbReference>
<protein>
    <recommendedName>
        <fullName evidence="1">Squalene monooxygenase</fullName>
        <ecNumber evidence="1">1.14.14.17</ecNumber>
    </recommendedName>
</protein>
<comment type="similarity">
    <text evidence="1">Belongs to the squalene monooxygenase family.</text>
</comment>
<feature type="non-terminal residue" evidence="2">
    <location>
        <position position="1"/>
    </location>
</feature>
<comment type="subcellular location">
    <subcellularLocation>
        <location evidence="1">Membrane</location>
        <topology evidence="1">Multi-pass membrane protein</topology>
    </subcellularLocation>
</comment>
<evidence type="ECO:0000313" key="3">
    <source>
        <dbReference type="Proteomes" id="UP000287651"/>
    </source>
</evidence>
<dbReference type="SUPFAM" id="SSF51905">
    <property type="entry name" value="FAD/NAD(P)-binding domain"/>
    <property type="match status" value="1"/>
</dbReference>
<organism evidence="2 3">
    <name type="scientific">Ensete ventricosum</name>
    <name type="common">Abyssinian banana</name>
    <name type="synonym">Musa ensete</name>
    <dbReference type="NCBI Taxonomy" id="4639"/>
    <lineage>
        <taxon>Eukaryota</taxon>
        <taxon>Viridiplantae</taxon>
        <taxon>Streptophyta</taxon>
        <taxon>Embryophyta</taxon>
        <taxon>Tracheophyta</taxon>
        <taxon>Spermatophyta</taxon>
        <taxon>Magnoliopsida</taxon>
        <taxon>Liliopsida</taxon>
        <taxon>Zingiberales</taxon>
        <taxon>Musaceae</taxon>
        <taxon>Ensete</taxon>
    </lineage>
</organism>
<dbReference type="GO" id="GO:0016020">
    <property type="term" value="C:membrane"/>
    <property type="evidence" value="ECO:0007669"/>
    <property type="project" value="UniProtKB-SubCell"/>
</dbReference>
<reference evidence="2 3" key="1">
    <citation type="journal article" date="2014" name="Agronomy (Basel)">
        <title>A Draft Genome Sequence for Ensete ventricosum, the Drought-Tolerant Tree Against Hunger.</title>
        <authorList>
            <person name="Harrison J."/>
            <person name="Moore K.A."/>
            <person name="Paszkiewicz K."/>
            <person name="Jones T."/>
            <person name="Grant M."/>
            <person name="Ambacheew D."/>
            <person name="Muzemil S."/>
            <person name="Studholme D.J."/>
        </authorList>
    </citation>
    <scope>NUCLEOTIDE SEQUENCE [LARGE SCALE GENOMIC DNA]</scope>
</reference>
<dbReference type="PANTHER" id="PTHR10835:SF0">
    <property type="entry name" value="SQUALENE MONOOXYGENASE"/>
    <property type="match status" value="1"/>
</dbReference>
<comment type="caution">
    <text evidence="2">The sequence shown here is derived from an EMBL/GenBank/DDBJ whole genome shotgun (WGS) entry which is preliminary data.</text>
</comment>
<accession>A0A427AFY1</accession>
<keyword evidence="1" id="KW-0285">Flavoprotein</keyword>
<comment type="function">
    <text evidence="1">Catalyzes the stereospecific oxidation of squalene to (S)-2,3-epoxysqualene, and is considered to be a rate-limiting enzyme in steroid biosynthesis.</text>
</comment>
<dbReference type="GO" id="GO:0004506">
    <property type="term" value="F:squalene monooxygenase activity"/>
    <property type="evidence" value="ECO:0007669"/>
    <property type="project" value="UniProtKB-UniRule"/>
</dbReference>
<dbReference type="GO" id="GO:0005783">
    <property type="term" value="C:endoplasmic reticulum"/>
    <property type="evidence" value="ECO:0007669"/>
    <property type="project" value="TreeGrafter"/>
</dbReference>
<dbReference type="GO" id="GO:0016126">
    <property type="term" value="P:sterol biosynthetic process"/>
    <property type="evidence" value="ECO:0007669"/>
    <property type="project" value="UniProtKB-UniRule"/>
</dbReference>
<dbReference type="PANTHER" id="PTHR10835">
    <property type="entry name" value="SQUALENE MONOOXYGENASE"/>
    <property type="match status" value="1"/>
</dbReference>
<gene>
    <name evidence="2" type="ORF">B296_00024489</name>
</gene>
<dbReference type="InterPro" id="IPR036188">
    <property type="entry name" value="FAD/NAD-bd_sf"/>
</dbReference>
<dbReference type="GO" id="GO:0050660">
    <property type="term" value="F:flavin adenine dinucleotide binding"/>
    <property type="evidence" value="ECO:0007669"/>
    <property type="project" value="UniProtKB-UniRule"/>
</dbReference>
<comment type="catalytic activity">
    <reaction evidence="1">
        <text>squalene + reduced [NADPH--hemoprotein reductase] + O2 = (S)-2,3-epoxysqualene + oxidized [NADPH--hemoprotein reductase] + H2O + H(+)</text>
        <dbReference type="Rhea" id="RHEA:25282"/>
        <dbReference type="Rhea" id="RHEA-COMP:11964"/>
        <dbReference type="Rhea" id="RHEA-COMP:11965"/>
        <dbReference type="ChEBI" id="CHEBI:15377"/>
        <dbReference type="ChEBI" id="CHEBI:15378"/>
        <dbReference type="ChEBI" id="CHEBI:15379"/>
        <dbReference type="ChEBI" id="CHEBI:15440"/>
        <dbReference type="ChEBI" id="CHEBI:15441"/>
        <dbReference type="ChEBI" id="CHEBI:57618"/>
        <dbReference type="ChEBI" id="CHEBI:58210"/>
        <dbReference type="EC" id="1.14.14.17"/>
    </reaction>
</comment>
<comment type="cofactor">
    <cofactor evidence="1">
        <name>FAD</name>
        <dbReference type="ChEBI" id="CHEBI:57692"/>
    </cofactor>
</comment>
<dbReference type="EC" id="1.14.14.17" evidence="1"/>
<dbReference type="Gene3D" id="3.50.50.60">
    <property type="entry name" value="FAD/NAD(P)-binding domain"/>
    <property type="match status" value="1"/>
</dbReference>
<dbReference type="EMBL" id="AMZH03002566">
    <property type="protein sequence ID" value="RRT75153.1"/>
    <property type="molecule type" value="Genomic_DNA"/>
</dbReference>
<evidence type="ECO:0000256" key="1">
    <source>
        <dbReference type="RuleBase" id="RU367121"/>
    </source>
</evidence>